<organism evidence="1 2">
    <name type="scientific">Aureobasidium melanogenum</name>
    <name type="common">Aureobasidium pullulans var. melanogenum</name>
    <dbReference type="NCBI Taxonomy" id="46634"/>
    <lineage>
        <taxon>Eukaryota</taxon>
        <taxon>Fungi</taxon>
        <taxon>Dikarya</taxon>
        <taxon>Ascomycota</taxon>
        <taxon>Pezizomycotina</taxon>
        <taxon>Dothideomycetes</taxon>
        <taxon>Dothideomycetidae</taxon>
        <taxon>Dothideales</taxon>
        <taxon>Saccotheciaceae</taxon>
        <taxon>Aureobasidium</taxon>
    </lineage>
</organism>
<reference evidence="1" key="2">
    <citation type="submission" date="2021-08" db="EMBL/GenBank/DDBJ databases">
        <authorList>
            <person name="Gostincar C."/>
            <person name="Sun X."/>
            <person name="Song Z."/>
            <person name="Gunde-Cimerman N."/>
        </authorList>
    </citation>
    <scope>NUCLEOTIDE SEQUENCE</scope>
    <source>
        <strain evidence="1">EXF-9298</strain>
    </source>
</reference>
<protein>
    <submittedName>
        <fullName evidence="1">Uncharacterized protein</fullName>
    </submittedName>
</protein>
<dbReference type="Proteomes" id="UP000729357">
    <property type="component" value="Unassembled WGS sequence"/>
</dbReference>
<sequence length="189" mass="20945">PESAIHYAHELGTCEAADLPQGCDLEDISGEALWLDFDADSLSVHLLSFEEHAAESRAESVFSGLTLNRPETTVESMNGVLQKHFSNFLDQNTVLKDFPGRRGHGYKPLRSDIKAMVTSGDPLPGSLEAVRLAIYRISPDLAKLIRDSADPSLALATGAALRAREMWDQPEKYYPYVQYLVEDLSHDEL</sequence>
<evidence type="ECO:0000313" key="2">
    <source>
        <dbReference type="Proteomes" id="UP000729357"/>
    </source>
</evidence>
<proteinExistence type="predicted"/>
<dbReference type="AlphaFoldDB" id="A0A9P8F9J3"/>
<reference evidence="1" key="1">
    <citation type="journal article" date="2021" name="J Fungi (Basel)">
        <title>Virulence traits and population genomics of the black yeast Aureobasidium melanogenum.</title>
        <authorList>
            <person name="Cernosa A."/>
            <person name="Sun X."/>
            <person name="Gostincar C."/>
            <person name="Fang C."/>
            <person name="Gunde-Cimerman N."/>
            <person name="Song Z."/>
        </authorList>
    </citation>
    <scope>NUCLEOTIDE SEQUENCE</scope>
    <source>
        <strain evidence="1">EXF-9298</strain>
    </source>
</reference>
<name>A0A9P8F9J3_AURME</name>
<comment type="caution">
    <text evidence="1">The sequence shown here is derived from an EMBL/GenBank/DDBJ whole genome shotgun (WGS) entry which is preliminary data.</text>
</comment>
<feature type="non-terminal residue" evidence="1">
    <location>
        <position position="189"/>
    </location>
</feature>
<keyword evidence="2" id="KW-1185">Reference proteome</keyword>
<gene>
    <name evidence="1" type="ORF">KCU98_g17636</name>
</gene>
<feature type="non-terminal residue" evidence="1">
    <location>
        <position position="1"/>
    </location>
</feature>
<dbReference type="EMBL" id="JAHFXS010004416">
    <property type="protein sequence ID" value="KAG9955553.1"/>
    <property type="molecule type" value="Genomic_DNA"/>
</dbReference>
<evidence type="ECO:0000313" key="1">
    <source>
        <dbReference type="EMBL" id="KAG9955553.1"/>
    </source>
</evidence>
<accession>A0A9P8F9J3</accession>